<dbReference type="RefSeq" id="WP_254152093.1">
    <property type="nucleotide sequence ID" value="NZ_JAHESD010000004.1"/>
</dbReference>
<dbReference type="Proteomes" id="UP000772618">
    <property type="component" value="Unassembled WGS sequence"/>
</dbReference>
<sequence length="168" mass="18750">MRSLVSMFLFVILIVTKVAGQETRPLTTFILVRHAEKDNDGTSDPELSSMGKERAKKLVSLFKDTPIDAIFSTNYKRTLSTAEPLVNAKGVNVVVYQPKHGATIDEMLNKYGGKTIVLVGHSNTIPWTANYLLGKEQYNDFADEDYDNILIVTVCEKGKTATSVWLNY</sequence>
<dbReference type="EMBL" id="JAHESD010000004">
    <property type="protein sequence ID" value="MBT1702276.1"/>
    <property type="molecule type" value="Genomic_DNA"/>
</dbReference>
<proteinExistence type="predicted"/>
<dbReference type="Gene3D" id="3.40.50.1240">
    <property type="entry name" value="Phosphoglycerate mutase-like"/>
    <property type="match status" value="1"/>
</dbReference>
<comment type="caution">
    <text evidence="1">The sequence shown here is derived from an EMBL/GenBank/DDBJ whole genome shotgun (WGS) entry which is preliminary data.</text>
</comment>
<dbReference type="CDD" id="cd07067">
    <property type="entry name" value="HP_PGM_like"/>
    <property type="match status" value="1"/>
</dbReference>
<evidence type="ECO:0000313" key="2">
    <source>
        <dbReference type="Proteomes" id="UP000772618"/>
    </source>
</evidence>
<dbReference type="InterPro" id="IPR013078">
    <property type="entry name" value="His_Pase_superF_clade-1"/>
</dbReference>
<dbReference type="SUPFAM" id="SSF53254">
    <property type="entry name" value="Phosphoglycerate mutase-like"/>
    <property type="match status" value="1"/>
</dbReference>
<protein>
    <submittedName>
        <fullName evidence="1">Histidine phosphatase family protein</fullName>
    </submittedName>
</protein>
<gene>
    <name evidence="1" type="ORF">KK060_03240</name>
</gene>
<dbReference type="Pfam" id="PF00300">
    <property type="entry name" value="His_Phos_1"/>
    <property type="match status" value="1"/>
</dbReference>
<accession>A0ABS5VLM5</accession>
<organism evidence="1 2">
    <name type="scientific">Chryseosolibacter indicus</name>
    <dbReference type="NCBI Taxonomy" id="2782351"/>
    <lineage>
        <taxon>Bacteria</taxon>
        <taxon>Pseudomonadati</taxon>
        <taxon>Bacteroidota</taxon>
        <taxon>Cytophagia</taxon>
        <taxon>Cytophagales</taxon>
        <taxon>Chryseotaleaceae</taxon>
        <taxon>Chryseosolibacter</taxon>
    </lineage>
</organism>
<evidence type="ECO:0000313" key="1">
    <source>
        <dbReference type="EMBL" id="MBT1702276.1"/>
    </source>
</evidence>
<keyword evidence="2" id="KW-1185">Reference proteome</keyword>
<name>A0ABS5VLM5_9BACT</name>
<dbReference type="InterPro" id="IPR029033">
    <property type="entry name" value="His_PPase_superfam"/>
</dbReference>
<reference evidence="1 2" key="1">
    <citation type="submission" date="2021-05" db="EMBL/GenBank/DDBJ databases">
        <title>A Polyphasic approach of four new species of the genus Ohtaekwangia: Ohtaekwangia histidinii sp. nov., Ohtaekwangia cretensis sp. nov., Ohtaekwangia indiensis sp. nov., Ohtaekwangia reichenbachii sp. nov. from diverse environment.</title>
        <authorList>
            <person name="Octaviana S."/>
        </authorList>
    </citation>
    <scope>NUCLEOTIDE SEQUENCE [LARGE SCALE GENOMIC DNA]</scope>
    <source>
        <strain evidence="1 2">PWU20</strain>
    </source>
</reference>